<dbReference type="Proteomes" id="UP001207468">
    <property type="component" value="Unassembled WGS sequence"/>
</dbReference>
<evidence type="ECO:0000313" key="2">
    <source>
        <dbReference type="Proteomes" id="UP001207468"/>
    </source>
</evidence>
<protein>
    <submittedName>
        <fullName evidence="1">Acid phosphatase-domain-containing protein</fullName>
    </submittedName>
</protein>
<evidence type="ECO:0000313" key="1">
    <source>
        <dbReference type="EMBL" id="KAI9509694.1"/>
    </source>
</evidence>
<reference evidence="1" key="1">
    <citation type="submission" date="2021-03" db="EMBL/GenBank/DDBJ databases">
        <title>Evolutionary priming and transition to the ectomycorrhizal habit in an iconic lineage of mushroom-forming fungi: is preadaptation a requirement?</title>
        <authorList>
            <consortium name="DOE Joint Genome Institute"/>
            <person name="Looney B.P."/>
            <person name="Miyauchi S."/>
            <person name="Morin E."/>
            <person name="Drula E."/>
            <person name="Courty P.E."/>
            <person name="Chicoki N."/>
            <person name="Fauchery L."/>
            <person name="Kohler A."/>
            <person name="Kuo A."/>
            <person name="LaButti K."/>
            <person name="Pangilinan J."/>
            <person name="Lipzen A."/>
            <person name="Riley R."/>
            <person name="Andreopoulos W."/>
            <person name="He G."/>
            <person name="Johnson J."/>
            <person name="Barry K.W."/>
            <person name="Grigoriev I.V."/>
            <person name="Nagy L."/>
            <person name="Hibbett D."/>
            <person name="Henrissat B."/>
            <person name="Matheny P.B."/>
            <person name="Labbe J."/>
            <person name="Martin A.F."/>
        </authorList>
    </citation>
    <scope>NUCLEOTIDE SEQUENCE</scope>
    <source>
        <strain evidence="1">BPL698</strain>
    </source>
</reference>
<comment type="caution">
    <text evidence="1">The sequence shown here is derived from an EMBL/GenBank/DDBJ whole genome shotgun (WGS) entry which is preliminary data.</text>
</comment>
<dbReference type="EMBL" id="JAGFNK010000058">
    <property type="protein sequence ID" value="KAI9509694.1"/>
    <property type="molecule type" value="Genomic_DNA"/>
</dbReference>
<sequence length="409" mass="47091">MDFPKLVALDTDGTVWAGRLDENSWGKGPGASDSIEDNIESVNGSWLRDKTNHENSIRLYDGISDVISDVLKKGALLAIVSTNSRKAMYDRALSHFIVANANGSEGPIIQLAKYYDVTNESKVEQFRRIREWSGLDYSEMILFDDEAKNNAVRIQLGVTFQAICHKKGLTWDIYQEGMDTWRRMKRITIPPNPSSQLTPMVIGYTGQSHTVIDLVQKGEGRVHRMWTCRWGFGLYVTDHPSIAKFYSDWEKREGREGWVCAVWVRDYEAWMNKVNKVWIPENDSSLPQMDNRRATDEETGRNQEDRDRAVAGRWGVYTPYVLFSRHRFLDGMPIELNARSNELLLPTQIQRSLVYLTVITDTEAEQTPIPFHYHLQTKAWNITVPEETKHDFLKHGETDIYDSIMMESS</sequence>
<keyword evidence="2" id="KW-1185">Reference proteome</keyword>
<organism evidence="1 2">
    <name type="scientific">Russula earlei</name>
    <dbReference type="NCBI Taxonomy" id="71964"/>
    <lineage>
        <taxon>Eukaryota</taxon>
        <taxon>Fungi</taxon>
        <taxon>Dikarya</taxon>
        <taxon>Basidiomycota</taxon>
        <taxon>Agaricomycotina</taxon>
        <taxon>Agaricomycetes</taxon>
        <taxon>Russulales</taxon>
        <taxon>Russulaceae</taxon>
        <taxon>Russula</taxon>
    </lineage>
</organism>
<accession>A0ACC0UF68</accession>
<gene>
    <name evidence="1" type="ORF">F5148DRAFT_977926</name>
</gene>
<name>A0ACC0UF68_9AGAM</name>
<proteinExistence type="predicted"/>